<sequence>MSALYYLGVDSPKKSSSQPPPDPTWHQTLWWVPRILAINPFAFLPNKLVLLSGLSVEQPNSILSISIIFLISMAFIATLFSSSTSSLSLRRSRFLDSDFSPRFSRNSCIFNFSGRFSELGISIASKNRKALFASSNGLNAVSSTSLESEPDDSSLPMPVVLIDQDSDSDATIVQLSFLDHSGALLDMIISLNELGLDVSKGTVNTEGVVKHTKLFLTQSSTGRKVKDSDLLERIRTTIINSLLKYHLELGESFGIKAPKKLAVDIDTRLRVLPDGPGRSSFYIETEDRPGLLVKITKVIADLNIDVESAEIDTEGLVAKDKFCISYGGAALEAKLCELLLHSCRWRGI</sequence>
<proteinExistence type="predicted"/>
<gene>
    <name evidence="1" type="ORF">OWV82_022997</name>
</gene>
<protein>
    <submittedName>
        <fullName evidence="1">ACT domain containing protein</fullName>
    </submittedName>
</protein>
<reference evidence="1 2" key="1">
    <citation type="journal article" date="2023" name="Science">
        <title>Complex scaffold remodeling in plant triterpene biosynthesis.</title>
        <authorList>
            <person name="De La Pena R."/>
            <person name="Hodgson H."/>
            <person name="Liu J.C."/>
            <person name="Stephenson M.J."/>
            <person name="Martin A.C."/>
            <person name="Owen C."/>
            <person name="Harkess A."/>
            <person name="Leebens-Mack J."/>
            <person name="Jimenez L.E."/>
            <person name="Osbourn A."/>
            <person name="Sattely E.S."/>
        </authorList>
    </citation>
    <scope>NUCLEOTIDE SEQUENCE [LARGE SCALE GENOMIC DNA]</scope>
    <source>
        <strain evidence="2">cv. JPN11</strain>
        <tissue evidence="1">Leaf</tissue>
    </source>
</reference>
<comment type="caution">
    <text evidence="1">The sequence shown here is derived from an EMBL/GenBank/DDBJ whole genome shotgun (WGS) entry which is preliminary data.</text>
</comment>
<dbReference type="EMBL" id="CM051406">
    <property type="protein sequence ID" value="KAJ4703036.1"/>
    <property type="molecule type" value="Genomic_DNA"/>
</dbReference>
<evidence type="ECO:0000313" key="1">
    <source>
        <dbReference type="EMBL" id="KAJ4703036.1"/>
    </source>
</evidence>
<evidence type="ECO:0000313" key="2">
    <source>
        <dbReference type="Proteomes" id="UP001164539"/>
    </source>
</evidence>
<organism evidence="1 2">
    <name type="scientific">Melia azedarach</name>
    <name type="common">Chinaberry tree</name>
    <dbReference type="NCBI Taxonomy" id="155640"/>
    <lineage>
        <taxon>Eukaryota</taxon>
        <taxon>Viridiplantae</taxon>
        <taxon>Streptophyta</taxon>
        <taxon>Embryophyta</taxon>
        <taxon>Tracheophyta</taxon>
        <taxon>Spermatophyta</taxon>
        <taxon>Magnoliopsida</taxon>
        <taxon>eudicotyledons</taxon>
        <taxon>Gunneridae</taxon>
        <taxon>Pentapetalae</taxon>
        <taxon>rosids</taxon>
        <taxon>malvids</taxon>
        <taxon>Sapindales</taxon>
        <taxon>Meliaceae</taxon>
        <taxon>Melia</taxon>
    </lineage>
</organism>
<keyword evidence="2" id="KW-1185">Reference proteome</keyword>
<accession>A0ACC1WV60</accession>
<name>A0ACC1WV60_MELAZ</name>
<dbReference type="Proteomes" id="UP001164539">
    <property type="component" value="Chromosome 13"/>
</dbReference>